<reference evidence="3 4" key="1">
    <citation type="journal article" date="2019" name="Int. J. Syst. Evol. Microbiol.">
        <title>The Global Catalogue of Microorganisms (GCM) 10K type strain sequencing project: providing services to taxonomists for standard genome sequencing and annotation.</title>
        <authorList>
            <consortium name="The Broad Institute Genomics Platform"/>
            <consortium name="The Broad Institute Genome Sequencing Center for Infectious Disease"/>
            <person name="Wu L."/>
            <person name="Ma J."/>
        </authorList>
    </citation>
    <scope>NUCLEOTIDE SEQUENCE [LARGE SCALE GENOMIC DNA]</scope>
    <source>
        <strain evidence="3 4">JCM 13250</strain>
    </source>
</reference>
<evidence type="ECO:0000256" key="2">
    <source>
        <dbReference type="SAM" id="Phobius"/>
    </source>
</evidence>
<accession>A0ABN2M6K8</accession>
<keyword evidence="2" id="KW-0472">Membrane</keyword>
<feature type="compositionally biased region" description="Low complexity" evidence="1">
    <location>
        <begin position="74"/>
        <end position="125"/>
    </location>
</feature>
<evidence type="ECO:0000313" key="4">
    <source>
        <dbReference type="Proteomes" id="UP001500218"/>
    </source>
</evidence>
<comment type="caution">
    <text evidence="3">The sequence shown here is derived from an EMBL/GenBank/DDBJ whole genome shotgun (WGS) entry which is preliminary data.</text>
</comment>
<dbReference type="RefSeq" id="WP_344133239.1">
    <property type="nucleotide sequence ID" value="NZ_BAAALT010000111.1"/>
</dbReference>
<keyword evidence="4" id="KW-1185">Reference proteome</keyword>
<evidence type="ECO:0000313" key="3">
    <source>
        <dbReference type="EMBL" id="GAA1811916.1"/>
    </source>
</evidence>
<name>A0ABN2M6K8_9ACTN</name>
<sequence>MAQPPAPYPTAPQSPPPVTVKRPSSAKIAGIVIGGVAALCVLCLGIGGVMGLVDNSGQATDSRPKAAALGAERTSAPATTAPVTTAAASTTPAKPTAPKTTAPRTTKASPKPKASPTTKKTTAPANCNPNYSPCVPNDPVDVDCAGGSGNGPSYVQGPVRVIGDDVYDLDRDGDGIACD</sequence>
<feature type="compositionally biased region" description="Pro residues" evidence="1">
    <location>
        <begin position="1"/>
        <end position="18"/>
    </location>
</feature>
<protein>
    <recommendedName>
        <fullName evidence="5">Excalibur calcium-binding domain-containing protein</fullName>
    </recommendedName>
</protein>
<evidence type="ECO:0000256" key="1">
    <source>
        <dbReference type="SAM" id="MobiDB-lite"/>
    </source>
</evidence>
<keyword evidence="2" id="KW-1133">Transmembrane helix</keyword>
<gene>
    <name evidence="3" type="ORF">GCM10009682_36590</name>
</gene>
<proteinExistence type="predicted"/>
<feature type="transmembrane region" description="Helical" evidence="2">
    <location>
        <begin position="28"/>
        <end position="53"/>
    </location>
</feature>
<feature type="region of interest" description="Disordered" evidence="1">
    <location>
        <begin position="58"/>
        <end position="132"/>
    </location>
</feature>
<dbReference type="Proteomes" id="UP001500218">
    <property type="component" value="Unassembled WGS sequence"/>
</dbReference>
<feature type="region of interest" description="Disordered" evidence="1">
    <location>
        <begin position="1"/>
        <end position="20"/>
    </location>
</feature>
<keyword evidence="2" id="KW-0812">Transmembrane</keyword>
<evidence type="ECO:0008006" key="5">
    <source>
        <dbReference type="Google" id="ProtNLM"/>
    </source>
</evidence>
<organism evidence="3 4">
    <name type="scientific">Luedemannella flava</name>
    <dbReference type="NCBI Taxonomy" id="349316"/>
    <lineage>
        <taxon>Bacteria</taxon>
        <taxon>Bacillati</taxon>
        <taxon>Actinomycetota</taxon>
        <taxon>Actinomycetes</taxon>
        <taxon>Micromonosporales</taxon>
        <taxon>Micromonosporaceae</taxon>
        <taxon>Luedemannella</taxon>
    </lineage>
</organism>
<dbReference type="EMBL" id="BAAALT010000111">
    <property type="protein sequence ID" value="GAA1811916.1"/>
    <property type="molecule type" value="Genomic_DNA"/>
</dbReference>